<feature type="region of interest" description="Disordered" evidence="1">
    <location>
        <begin position="1"/>
        <end position="20"/>
    </location>
</feature>
<organism evidence="2 3">
    <name type="scientific">Linnemannia gamsii</name>
    <dbReference type="NCBI Taxonomy" id="64522"/>
    <lineage>
        <taxon>Eukaryota</taxon>
        <taxon>Fungi</taxon>
        <taxon>Fungi incertae sedis</taxon>
        <taxon>Mucoromycota</taxon>
        <taxon>Mortierellomycotina</taxon>
        <taxon>Mortierellomycetes</taxon>
        <taxon>Mortierellales</taxon>
        <taxon>Mortierellaceae</taxon>
        <taxon>Linnemannia</taxon>
    </lineage>
</organism>
<name>A0ABQ7JI12_9FUNG</name>
<feature type="non-terminal residue" evidence="2">
    <location>
        <position position="179"/>
    </location>
</feature>
<feature type="non-terminal residue" evidence="2">
    <location>
        <position position="1"/>
    </location>
</feature>
<feature type="compositionally biased region" description="Low complexity" evidence="1">
    <location>
        <begin position="1"/>
        <end position="12"/>
    </location>
</feature>
<comment type="caution">
    <text evidence="2">The sequence shown here is derived from an EMBL/GenBank/DDBJ whole genome shotgun (WGS) entry which is preliminary data.</text>
</comment>
<evidence type="ECO:0000313" key="3">
    <source>
        <dbReference type="Proteomes" id="UP001194696"/>
    </source>
</evidence>
<reference evidence="2 3" key="1">
    <citation type="journal article" date="2020" name="Fungal Divers.">
        <title>Resolving the Mortierellaceae phylogeny through synthesis of multi-gene phylogenetics and phylogenomics.</title>
        <authorList>
            <person name="Vandepol N."/>
            <person name="Liber J."/>
            <person name="Desiro A."/>
            <person name="Na H."/>
            <person name="Kennedy M."/>
            <person name="Barry K."/>
            <person name="Grigoriev I.V."/>
            <person name="Miller A.N."/>
            <person name="O'Donnell K."/>
            <person name="Stajich J.E."/>
            <person name="Bonito G."/>
        </authorList>
    </citation>
    <scope>NUCLEOTIDE SEQUENCE [LARGE SCALE GENOMIC DNA]</scope>
    <source>
        <strain evidence="2 3">AD045</strain>
    </source>
</reference>
<protein>
    <submittedName>
        <fullName evidence="2">Uncharacterized protein</fullName>
    </submittedName>
</protein>
<evidence type="ECO:0000313" key="2">
    <source>
        <dbReference type="EMBL" id="KAG0273821.1"/>
    </source>
</evidence>
<gene>
    <name evidence="2" type="ORF">BGZ96_004643</name>
</gene>
<evidence type="ECO:0000256" key="1">
    <source>
        <dbReference type="SAM" id="MobiDB-lite"/>
    </source>
</evidence>
<keyword evidence="3" id="KW-1185">Reference proteome</keyword>
<dbReference type="Proteomes" id="UP001194696">
    <property type="component" value="Unassembled WGS sequence"/>
</dbReference>
<accession>A0ABQ7JI12</accession>
<proteinExistence type="predicted"/>
<dbReference type="EMBL" id="JAAAIM010002157">
    <property type="protein sequence ID" value="KAG0273821.1"/>
    <property type="molecule type" value="Genomic_DNA"/>
</dbReference>
<sequence>LSPTHTPTLSPTQASRNTNPSDFHNACWDSVAPLSGFKSRLEDNGTKSFFMGYDLNNTDFDTREDIDPHVMATPVEFAGNNYLPQVPIPENVIITKVYVSEVTLPKLVSGHYVKYYIDAHVFLAPLPDKVEIVFPAKATDDMNLDTSAALAQVFKKICHSCKKPGHTGMMRRTSVANQA</sequence>